<dbReference type="KEGG" id="fbe:FF125_03545"/>
<gene>
    <name evidence="1" type="ORF">FF125_03545</name>
</gene>
<dbReference type="EMBL" id="CP040749">
    <property type="protein sequence ID" value="QCX37553.1"/>
    <property type="molecule type" value="Genomic_DNA"/>
</dbReference>
<reference evidence="1 2" key="1">
    <citation type="submission" date="2019-05" db="EMBL/GenBank/DDBJ databases">
        <title>Algicella ahnfeltiae gen. nov., sp. nov., a novel marine bacterium of the family Flavobacteriaceae isolated from a red alga.</title>
        <authorList>
            <person name="Nedashkovskaya O.I."/>
            <person name="Kukhlevskiy A.D."/>
            <person name="Kim S.-G."/>
            <person name="Zhukova N.V."/>
            <person name="Mikhailov V.V."/>
        </authorList>
    </citation>
    <scope>NUCLEOTIDE SEQUENCE [LARGE SCALE GENOMIC DNA]</scope>
    <source>
        <strain evidence="1 2">10Alg115</strain>
    </source>
</reference>
<protein>
    <submittedName>
        <fullName evidence="1">Uncharacterized protein</fullName>
    </submittedName>
</protein>
<accession>A0A5B7TQU6</accession>
<keyword evidence="2" id="KW-1185">Reference proteome</keyword>
<sequence>MNRHPFEIDKSITGFDLLNNGYRWMPGVDVILIGKKTKDTLDYYQLDFSDEETNEEEIYPIWEDEEVSIQKVETIVSTLEESIDPLDMPDSMYNRIWRVDEKRYKEVFGNGIPSGRYFYITMTKENLDGFIKNIDSSKYELKRKSEVHDYNFDEFLIVNLRLKDTFRCSVKALEDGRFEFVSQISLNK</sequence>
<evidence type="ECO:0000313" key="1">
    <source>
        <dbReference type="EMBL" id="QCX37553.1"/>
    </source>
</evidence>
<organism evidence="1 2">
    <name type="scientific">Aureibaculum algae</name>
    <dbReference type="NCBI Taxonomy" id="2584122"/>
    <lineage>
        <taxon>Bacteria</taxon>
        <taxon>Pseudomonadati</taxon>
        <taxon>Bacteroidota</taxon>
        <taxon>Flavobacteriia</taxon>
        <taxon>Flavobacteriales</taxon>
        <taxon>Flavobacteriaceae</taxon>
        <taxon>Aureibaculum</taxon>
    </lineage>
</organism>
<dbReference type="OrthoDB" id="1432444at2"/>
<dbReference type="Proteomes" id="UP000306229">
    <property type="component" value="Chromosome"/>
</dbReference>
<name>A0A5B7TQU6_9FLAO</name>
<dbReference type="AlphaFoldDB" id="A0A5B7TQU6"/>
<proteinExistence type="predicted"/>
<evidence type="ECO:0000313" key="2">
    <source>
        <dbReference type="Proteomes" id="UP000306229"/>
    </source>
</evidence>
<dbReference type="RefSeq" id="WP_138948485.1">
    <property type="nucleotide sequence ID" value="NZ_CP040749.1"/>
</dbReference>